<feature type="chain" id="PRO_5032378899" evidence="1">
    <location>
        <begin position="21"/>
        <end position="404"/>
    </location>
</feature>
<dbReference type="RefSeq" id="WP_169352212.1">
    <property type="nucleotide sequence ID" value="NZ_JABBJJ010000531.1"/>
</dbReference>
<dbReference type="GO" id="GO:0008237">
    <property type="term" value="F:metallopeptidase activity"/>
    <property type="evidence" value="ECO:0007669"/>
    <property type="project" value="InterPro"/>
</dbReference>
<reference evidence="3 4" key="1">
    <citation type="submission" date="2020-04" db="EMBL/GenBank/DDBJ databases">
        <title>Draft genome of Pyxidicoccus fallax type strain.</title>
        <authorList>
            <person name="Whitworth D.E."/>
        </authorList>
    </citation>
    <scope>NUCLEOTIDE SEQUENCE [LARGE SCALE GENOMIC DNA]</scope>
    <source>
        <strain evidence="3 4">DSM 14698</strain>
    </source>
</reference>
<dbReference type="Proteomes" id="UP000518300">
    <property type="component" value="Unassembled WGS sequence"/>
</dbReference>
<accession>A0A848M156</accession>
<organism evidence="3 4">
    <name type="scientific">Pyxidicoccus fallax</name>
    <dbReference type="NCBI Taxonomy" id="394095"/>
    <lineage>
        <taxon>Bacteria</taxon>
        <taxon>Pseudomonadati</taxon>
        <taxon>Myxococcota</taxon>
        <taxon>Myxococcia</taxon>
        <taxon>Myxococcales</taxon>
        <taxon>Cystobacterineae</taxon>
        <taxon>Myxococcaceae</taxon>
        <taxon>Pyxidicoccus</taxon>
    </lineage>
</organism>
<dbReference type="InterPro" id="IPR024079">
    <property type="entry name" value="MetalloPept_cat_dom_sf"/>
</dbReference>
<dbReference type="Gene3D" id="2.80.10.50">
    <property type="match status" value="1"/>
</dbReference>
<sequence>MFARSLVLAAGCIALMSGCAEPLDDETQEIVGNLVKAGFPADDIMVVDGKVYVGRDAEVTLAASREMIEPGKATEEQYRTNNLISASLTKICVDGSSFTGAFSTALDLAIQNYDELPLTFAMARTPSTDCSYTINAVIQPGVVGGSAGFPSSGLPYHTINIGGGLSSYSVDVIEHVITHELGHTIGFRHSDYYNRSISCGSGGNEGDAGVGAIHIPGTPTTAVVGGSLMNSCFRSVETGEFAASDITALTALYSPGVQNEFYYVRAKHSNKCLHVHGGGFTNGDSITQWDCLYDAHNTQWAIAPVAAGSQYYYITSRRSGKCAHVHGGVYGNGAGITQWTCLADAYNTQWELIDSGDPGYFYMRSRATGQCAQVNGGSLSNGGSISQWDCMSSPHMLWKMERVW</sequence>
<feature type="domain" description="Ricin B lectin" evidence="2">
    <location>
        <begin position="308"/>
        <end position="388"/>
    </location>
</feature>
<dbReference type="InterPro" id="IPR024653">
    <property type="entry name" value="Peptidase_M10/M27/M57"/>
</dbReference>
<dbReference type="PROSITE" id="PS51257">
    <property type="entry name" value="PROKAR_LIPOPROTEIN"/>
    <property type="match status" value="1"/>
</dbReference>
<dbReference type="InterPro" id="IPR000772">
    <property type="entry name" value="Ricin_B_lectin"/>
</dbReference>
<evidence type="ECO:0000256" key="1">
    <source>
        <dbReference type="SAM" id="SignalP"/>
    </source>
</evidence>
<dbReference type="SUPFAM" id="SSF55486">
    <property type="entry name" value="Metalloproteases ('zincins'), catalytic domain"/>
    <property type="match status" value="1"/>
</dbReference>
<dbReference type="Gene3D" id="3.40.390.10">
    <property type="entry name" value="Collagenase (Catalytic Domain)"/>
    <property type="match status" value="1"/>
</dbReference>
<dbReference type="AlphaFoldDB" id="A0A848M156"/>
<keyword evidence="1" id="KW-0732">Signal</keyword>
<dbReference type="Pfam" id="PF12388">
    <property type="entry name" value="Peptidase_M57"/>
    <property type="match status" value="1"/>
</dbReference>
<name>A0A848M156_9BACT</name>
<evidence type="ECO:0000313" key="4">
    <source>
        <dbReference type="Proteomes" id="UP000518300"/>
    </source>
</evidence>
<keyword evidence="3" id="KW-0378">Hydrolase</keyword>
<evidence type="ECO:0000313" key="3">
    <source>
        <dbReference type="EMBL" id="NMO23104.1"/>
    </source>
</evidence>
<gene>
    <name evidence="3" type="ORF">HG543_50825</name>
</gene>
<protein>
    <submittedName>
        <fullName evidence="3">Hydrolase</fullName>
    </submittedName>
</protein>
<proteinExistence type="predicted"/>
<keyword evidence="4" id="KW-1185">Reference proteome</keyword>
<feature type="signal peptide" evidence="1">
    <location>
        <begin position="1"/>
        <end position="20"/>
    </location>
</feature>
<dbReference type="PROSITE" id="PS50231">
    <property type="entry name" value="RICIN_B_LECTIN"/>
    <property type="match status" value="1"/>
</dbReference>
<dbReference type="Pfam" id="PF14200">
    <property type="entry name" value="RicinB_lectin_2"/>
    <property type="match status" value="1"/>
</dbReference>
<dbReference type="SUPFAM" id="SSF50370">
    <property type="entry name" value="Ricin B-like lectins"/>
    <property type="match status" value="1"/>
</dbReference>
<comment type="caution">
    <text evidence="3">The sequence shown here is derived from an EMBL/GenBank/DDBJ whole genome shotgun (WGS) entry which is preliminary data.</text>
</comment>
<dbReference type="InterPro" id="IPR035992">
    <property type="entry name" value="Ricin_B-like_lectins"/>
</dbReference>
<evidence type="ECO:0000259" key="2">
    <source>
        <dbReference type="Pfam" id="PF14200"/>
    </source>
</evidence>
<dbReference type="EMBL" id="JABBJJ010000531">
    <property type="protein sequence ID" value="NMO23104.1"/>
    <property type="molecule type" value="Genomic_DNA"/>
</dbReference>